<proteinExistence type="predicted"/>
<organism evidence="1 2">
    <name type="scientific">Nocardiopsis kunsanensis</name>
    <dbReference type="NCBI Taxonomy" id="141693"/>
    <lineage>
        <taxon>Bacteria</taxon>
        <taxon>Bacillati</taxon>
        <taxon>Actinomycetota</taxon>
        <taxon>Actinomycetes</taxon>
        <taxon>Streptosporangiales</taxon>
        <taxon>Nocardiopsidaceae</taxon>
        <taxon>Nocardiopsis</taxon>
    </lineage>
</organism>
<accession>A0A918XGN9</accession>
<keyword evidence="2" id="KW-1185">Reference proteome</keyword>
<dbReference type="InterPro" id="IPR011990">
    <property type="entry name" value="TPR-like_helical_dom_sf"/>
</dbReference>
<dbReference type="RefSeq" id="WP_017574355.1">
    <property type="nucleotide sequence ID" value="NZ_BMXL01000019.1"/>
</dbReference>
<dbReference type="Gene3D" id="1.25.40.10">
    <property type="entry name" value="Tetratricopeptide repeat domain"/>
    <property type="match status" value="1"/>
</dbReference>
<evidence type="ECO:0000313" key="2">
    <source>
        <dbReference type="Proteomes" id="UP000654947"/>
    </source>
</evidence>
<protein>
    <recommendedName>
        <fullName evidence="3">Tetratricopeptide repeat protein</fullName>
    </recommendedName>
</protein>
<comment type="caution">
    <text evidence="1">The sequence shown here is derived from an EMBL/GenBank/DDBJ whole genome shotgun (WGS) entry which is preliminary data.</text>
</comment>
<dbReference type="AlphaFoldDB" id="A0A918XGN9"/>
<dbReference type="Proteomes" id="UP000654947">
    <property type="component" value="Unassembled WGS sequence"/>
</dbReference>
<evidence type="ECO:0000313" key="1">
    <source>
        <dbReference type="EMBL" id="GHD30915.1"/>
    </source>
</evidence>
<evidence type="ECO:0008006" key="3">
    <source>
        <dbReference type="Google" id="ProtNLM"/>
    </source>
</evidence>
<gene>
    <name evidence="1" type="ORF">GCM10007147_33140</name>
</gene>
<sequence length="245" mass="26743">MDSVQRAEALTDFAVAGPEDAERFHAAVEHARERVAGLGARDPDRAFALFALGTGLRALFSANEEPAILEEAVTTLRRAVRACEREDPDLPQYLTEFVVALCHRVEGGKADVIDEALTHARRAVELTSATHPQYPSRLTLLAGVLRFRATTGSTAPDRQALDEALMLHRQALEGAVDADPVYARYLRAYAQTLLVQARAEGDHTIAHEAEHTCYTAMRRAHPYDPLPGLLLATAQEAQAVRGALM</sequence>
<name>A0A918XGN9_9ACTN</name>
<dbReference type="EMBL" id="BMXL01000019">
    <property type="protein sequence ID" value="GHD30915.1"/>
    <property type="molecule type" value="Genomic_DNA"/>
</dbReference>
<reference evidence="1 2" key="1">
    <citation type="journal article" date="2014" name="Int. J. Syst. Evol. Microbiol.">
        <title>Complete genome sequence of Corynebacterium casei LMG S-19264T (=DSM 44701T), isolated from a smear-ripened cheese.</title>
        <authorList>
            <consortium name="US DOE Joint Genome Institute (JGI-PGF)"/>
            <person name="Walter F."/>
            <person name="Albersmeier A."/>
            <person name="Kalinowski J."/>
            <person name="Ruckert C."/>
        </authorList>
    </citation>
    <scope>NUCLEOTIDE SEQUENCE [LARGE SCALE GENOMIC DNA]</scope>
    <source>
        <strain evidence="1 2">KCTC 19473</strain>
    </source>
</reference>